<keyword evidence="7" id="KW-0676">Redox-active center</keyword>
<evidence type="ECO:0000256" key="9">
    <source>
        <dbReference type="ARBA" id="ARBA00038489"/>
    </source>
</evidence>
<evidence type="ECO:0000256" key="4">
    <source>
        <dbReference type="ARBA" id="ARBA00022862"/>
    </source>
</evidence>
<dbReference type="GO" id="GO:0034599">
    <property type="term" value="P:cellular response to oxidative stress"/>
    <property type="evidence" value="ECO:0007669"/>
    <property type="project" value="TreeGrafter"/>
</dbReference>
<dbReference type="Gene3D" id="3.40.30.10">
    <property type="entry name" value="Glutaredoxin"/>
    <property type="match status" value="1"/>
</dbReference>
<dbReference type="SUPFAM" id="SSF52833">
    <property type="entry name" value="Thioredoxin-like"/>
    <property type="match status" value="1"/>
</dbReference>
<keyword evidence="6" id="KW-1015">Disulfide bond</keyword>
<evidence type="ECO:0000256" key="6">
    <source>
        <dbReference type="ARBA" id="ARBA00023157"/>
    </source>
</evidence>
<evidence type="ECO:0000259" key="12">
    <source>
        <dbReference type="PROSITE" id="PS51352"/>
    </source>
</evidence>
<evidence type="ECO:0000256" key="10">
    <source>
        <dbReference type="ARBA" id="ARBA00041373"/>
    </source>
</evidence>
<dbReference type="EMBL" id="CP021056">
    <property type="protein sequence ID" value="QXE23933.1"/>
    <property type="molecule type" value="Genomic_DNA"/>
</dbReference>
<dbReference type="Proteomes" id="UP000683511">
    <property type="component" value="Chromosome"/>
</dbReference>
<evidence type="ECO:0000313" key="14">
    <source>
        <dbReference type="Proteomes" id="UP000683511"/>
    </source>
</evidence>
<dbReference type="PANTHER" id="PTHR42801:SF4">
    <property type="entry name" value="AHPC_TSA FAMILY PROTEIN"/>
    <property type="match status" value="1"/>
</dbReference>
<evidence type="ECO:0000256" key="11">
    <source>
        <dbReference type="ARBA" id="ARBA00049091"/>
    </source>
</evidence>
<dbReference type="GO" id="GO:0045454">
    <property type="term" value="P:cell redox homeostasis"/>
    <property type="evidence" value="ECO:0007669"/>
    <property type="project" value="TreeGrafter"/>
</dbReference>
<evidence type="ECO:0000256" key="3">
    <source>
        <dbReference type="ARBA" id="ARBA00022559"/>
    </source>
</evidence>
<organism evidence="13 14">
    <name type="scientific">Richelia sinica FACHB-800</name>
    <dbReference type="NCBI Taxonomy" id="1357546"/>
    <lineage>
        <taxon>Bacteria</taxon>
        <taxon>Bacillati</taxon>
        <taxon>Cyanobacteriota</taxon>
        <taxon>Cyanophyceae</taxon>
        <taxon>Nostocales</taxon>
        <taxon>Nostocaceae</taxon>
        <taxon>Richelia</taxon>
    </lineage>
</organism>
<gene>
    <name evidence="13" type="ORF">B6N60_02635</name>
</gene>
<evidence type="ECO:0000256" key="1">
    <source>
        <dbReference type="ARBA" id="ARBA00003330"/>
    </source>
</evidence>
<proteinExistence type="inferred from homology"/>
<name>A0A975T9I5_9NOST</name>
<evidence type="ECO:0000256" key="8">
    <source>
        <dbReference type="ARBA" id="ARBA00032824"/>
    </source>
</evidence>
<comment type="function">
    <text evidence="1">Thiol-specific peroxidase that catalyzes the reduction of hydrogen peroxide and organic hydroperoxides to water and alcohols, respectively. Plays a role in cell protection against oxidative stress by detoxifying peroxides and as sensor of hydrogen peroxide-mediated signaling events.</text>
</comment>
<protein>
    <recommendedName>
        <fullName evidence="2">thioredoxin-dependent peroxiredoxin</fullName>
        <ecNumber evidence="2">1.11.1.24</ecNumber>
    </recommendedName>
    <alternativeName>
        <fullName evidence="10">Bacterioferritin comigratory protein</fullName>
    </alternativeName>
    <alternativeName>
        <fullName evidence="8">Thioredoxin peroxidase</fullName>
    </alternativeName>
</protein>
<dbReference type="GO" id="GO:0005737">
    <property type="term" value="C:cytoplasm"/>
    <property type="evidence" value="ECO:0007669"/>
    <property type="project" value="TreeGrafter"/>
</dbReference>
<feature type="domain" description="Thioredoxin" evidence="12">
    <location>
        <begin position="46"/>
        <end position="192"/>
    </location>
</feature>
<keyword evidence="3" id="KW-0575">Peroxidase</keyword>
<dbReference type="InterPro" id="IPR036249">
    <property type="entry name" value="Thioredoxin-like_sf"/>
</dbReference>
<keyword evidence="4" id="KW-0049">Antioxidant</keyword>
<dbReference type="PROSITE" id="PS51352">
    <property type="entry name" value="THIOREDOXIN_2"/>
    <property type="match status" value="1"/>
</dbReference>
<dbReference type="InterPro" id="IPR000866">
    <property type="entry name" value="AhpC/TSA"/>
</dbReference>
<dbReference type="AlphaFoldDB" id="A0A975T9I5"/>
<evidence type="ECO:0000256" key="2">
    <source>
        <dbReference type="ARBA" id="ARBA00013017"/>
    </source>
</evidence>
<evidence type="ECO:0000256" key="5">
    <source>
        <dbReference type="ARBA" id="ARBA00023002"/>
    </source>
</evidence>
<dbReference type="CDD" id="cd03017">
    <property type="entry name" value="PRX_BCP"/>
    <property type="match status" value="1"/>
</dbReference>
<accession>A0A975T9I5</accession>
<dbReference type="InterPro" id="IPR013766">
    <property type="entry name" value="Thioredoxin_domain"/>
</dbReference>
<dbReference type="InterPro" id="IPR050924">
    <property type="entry name" value="Peroxiredoxin_BCP/PrxQ"/>
</dbReference>
<reference evidence="13" key="1">
    <citation type="submission" date="2017-04" db="EMBL/GenBank/DDBJ databases">
        <title>Genome deletions in a multicellular cyanobacterial endosymbiont for morphological adaptation in marine diatoms.</title>
        <authorList>
            <person name="Wang Y."/>
            <person name="Gao H."/>
            <person name="Li R."/>
            <person name="Xu X."/>
        </authorList>
    </citation>
    <scope>NUCLEOTIDE SEQUENCE</scope>
    <source>
        <strain evidence="13">FACHB 800</strain>
    </source>
</reference>
<sequence length="195" mass="22045">MLRVKILVDTMIHRRNFINIFFAVCFTFISWLHMTPSVEALGGILPTINQPAPEFTLPTNTGDGKISLSDFRGKWVVVYFYPKDFTSGCTLEARRFQQDLPKYLEKNTQILGISADDIDSHAEFCNSEGLKFPLLADTNGEVSKTYGSWIGFVSMRHSFIIDPQGILRDTFVKVNPVIHSQEVLTRLAELQSQPA</sequence>
<keyword evidence="14" id="KW-1185">Reference proteome</keyword>
<keyword evidence="5" id="KW-0560">Oxidoreductase</keyword>
<dbReference type="EC" id="1.11.1.24" evidence="2"/>
<comment type="similarity">
    <text evidence="9">Belongs to the peroxiredoxin family. BCP/PrxQ subfamily.</text>
</comment>
<comment type="catalytic activity">
    <reaction evidence="11">
        <text>a hydroperoxide + [thioredoxin]-dithiol = an alcohol + [thioredoxin]-disulfide + H2O</text>
        <dbReference type="Rhea" id="RHEA:62620"/>
        <dbReference type="Rhea" id="RHEA-COMP:10698"/>
        <dbReference type="Rhea" id="RHEA-COMP:10700"/>
        <dbReference type="ChEBI" id="CHEBI:15377"/>
        <dbReference type="ChEBI" id="CHEBI:29950"/>
        <dbReference type="ChEBI" id="CHEBI:30879"/>
        <dbReference type="ChEBI" id="CHEBI:35924"/>
        <dbReference type="ChEBI" id="CHEBI:50058"/>
        <dbReference type="EC" id="1.11.1.24"/>
    </reaction>
</comment>
<dbReference type="KEGG" id="rsin:B6N60_02635"/>
<dbReference type="Pfam" id="PF00578">
    <property type="entry name" value="AhpC-TSA"/>
    <property type="match status" value="1"/>
</dbReference>
<evidence type="ECO:0000313" key="13">
    <source>
        <dbReference type="EMBL" id="QXE23933.1"/>
    </source>
</evidence>
<dbReference type="GO" id="GO:0008379">
    <property type="term" value="F:thioredoxin peroxidase activity"/>
    <property type="evidence" value="ECO:0007669"/>
    <property type="project" value="TreeGrafter"/>
</dbReference>
<dbReference type="PANTHER" id="PTHR42801">
    <property type="entry name" value="THIOREDOXIN-DEPENDENT PEROXIDE REDUCTASE"/>
    <property type="match status" value="1"/>
</dbReference>
<evidence type="ECO:0000256" key="7">
    <source>
        <dbReference type="ARBA" id="ARBA00023284"/>
    </source>
</evidence>